<accession>A0A0A1TUK4</accession>
<keyword evidence="2" id="KW-1185">Reference proteome</keyword>
<dbReference type="GeneID" id="14882747"/>
<dbReference type="EMBL" id="KB207240">
    <property type="protein sequence ID" value="ELP83719.1"/>
    <property type="molecule type" value="Genomic_DNA"/>
</dbReference>
<reference evidence="1 2" key="1">
    <citation type="submission" date="2012-10" db="EMBL/GenBank/DDBJ databases">
        <authorList>
            <person name="Zafar N."/>
            <person name="Inman J."/>
            <person name="Hall N."/>
            <person name="Lorenzi H."/>
            <person name="Caler E."/>
        </authorList>
    </citation>
    <scope>NUCLEOTIDE SEQUENCE [LARGE SCALE GENOMIC DNA]</scope>
    <source>
        <strain evidence="1 2">IP1</strain>
    </source>
</reference>
<feature type="non-terminal residue" evidence="1">
    <location>
        <position position="1"/>
    </location>
</feature>
<organism evidence="1 2">
    <name type="scientific">Entamoeba invadens IP1</name>
    <dbReference type="NCBI Taxonomy" id="370355"/>
    <lineage>
        <taxon>Eukaryota</taxon>
        <taxon>Amoebozoa</taxon>
        <taxon>Evosea</taxon>
        <taxon>Archamoebae</taxon>
        <taxon>Mastigamoebida</taxon>
        <taxon>Entamoebidae</taxon>
        <taxon>Entamoeba</taxon>
    </lineage>
</organism>
<proteinExistence type="predicted"/>
<sequence length="35" mass="3903">VRRNCFGPLEVTAIPSKPENTKWKAAEGFFLPALN</sequence>
<dbReference type="AlphaFoldDB" id="A0A0A1TUK4"/>
<dbReference type="RefSeq" id="XP_004183065.1">
    <property type="nucleotide sequence ID" value="XM_004183017.1"/>
</dbReference>
<dbReference type="Proteomes" id="UP000014680">
    <property type="component" value="Unassembled WGS sequence"/>
</dbReference>
<dbReference type="KEGG" id="eiv:EIN_468830"/>
<evidence type="ECO:0000313" key="2">
    <source>
        <dbReference type="Proteomes" id="UP000014680"/>
    </source>
</evidence>
<dbReference type="OrthoDB" id="10379652at2759"/>
<dbReference type="VEuPathDB" id="AmoebaDB:EIN_468830"/>
<protein>
    <submittedName>
        <fullName evidence="1">Uncharacterized protein</fullName>
    </submittedName>
</protein>
<evidence type="ECO:0000313" key="1">
    <source>
        <dbReference type="EMBL" id="ELP83719.1"/>
    </source>
</evidence>
<gene>
    <name evidence="1" type="ORF">EIN_468830</name>
</gene>
<name>A0A0A1TUK4_ENTIV</name>